<evidence type="ECO:0000256" key="2">
    <source>
        <dbReference type="ARBA" id="ARBA00022692"/>
    </source>
</evidence>
<dbReference type="Pfam" id="PF00001">
    <property type="entry name" value="7tm_1"/>
    <property type="match status" value="1"/>
</dbReference>
<dbReference type="Gene3D" id="1.20.1070.10">
    <property type="entry name" value="Rhodopsin 7-helix transmembrane proteins"/>
    <property type="match status" value="1"/>
</dbReference>
<evidence type="ECO:0000313" key="10">
    <source>
        <dbReference type="EMBL" id="CAF1144872.1"/>
    </source>
</evidence>
<feature type="transmembrane region" description="Helical" evidence="8">
    <location>
        <begin position="186"/>
        <end position="209"/>
    </location>
</feature>
<name>A0A814SAQ2_9BILA</name>
<evidence type="ECO:0000256" key="3">
    <source>
        <dbReference type="ARBA" id="ARBA00022989"/>
    </source>
</evidence>
<dbReference type="GO" id="GO:0004930">
    <property type="term" value="F:G protein-coupled receptor activity"/>
    <property type="evidence" value="ECO:0007669"/>
    <property type="project" value="UniProtKB-KW"/>
</dbReference>
<dbReference type="PANTHER" id="PTHR24243">
    <property type="entry name" value="G-PROTEIN COUPLED RECEPTOR"/>
    <property type="match status" value="1"/>
</dbReference>
<evidence type="ECO:0000256" key="5">
    <source>
        <dbReference type="ARBA" id="ARBA00023136"/>
    </source>
</evidence>
<evidence type="ECO:0000256" key="8">
    <source>
        <dbReference type="SAM" id="Phobius"/>
    </source>
</evidence>
<feature type="transmembrane region" description="Helical" evidence="8">
    <location>
        <begin position="287"/>
        <end position="308"/>
    </location>
</feature>
<evidence type="ECO:0000256" key="6">
    <source>
        <dbReference type="ARBA" id="ARBA00023170"/>
    </source>
</evidence>
<keyword evidence="2 8" id="KW-0812">Transmembrane</keyword>
<dbReference type="GO" id="GO:0005886">
    <property type="term" value="C:plasma membrane"/>
    <property type="evidence" value="ECO:0007669"/>
    <property type="project" value="TreeGrafter"/>
</dbReference>
<dbReference type="EMBL" id="CAJOBC010006710">
    <property type="protein sequence ID" value="CAF3908553.1"/>
    <property type="molecule type" value="Genomic_DNA"/>
</dbReference>
<organism evidence="10 12">
    <name type="scientific">Didymodactylos carnosus</name>
    <dbReference type="NCBI Taxonomy" id="1234261"/>
    <lineage>
        <taxon>Eukaryota</taxon>
        <taxon>Metazoa</taxon>
        <taxon>Spiralia</taxon>
        <taxon>Gnathifera</taxon>
        <taxon>Rotifera</taxon>
        <taxon>Eurotatoria</taxon>
        <taxon>Bdelloidea</taxon>
        <taxon>Philodinida</taxon>
        <taxon>Philodinidae</taxon>
        <taxon>Didymodactylos</taxon>
    </lineage>
</organism>
<evidence type="ECO:0000313" key="11">
    <source>
        <dbReference type="EMBL" id="CAF3908553.1"/>
    </source>
</evidence>
<keyword evidence="6" id="KW-0675">Receptor</keyword>
<dbReference type="Proteomes" id="UP000681722">
    <property type="component" value="Unassembled WGS sequence"/>
</dbReference>
<keyword evidence="12" id="KW-1185">Reference proteome</keyword>
<protein>
    <recommendedName>
        <fullName evidence="9">G-protein coupled receptors family 1 profile domain-containing protein</fullName>
    </recommendedName>
</protein>
<reference evidence="10" key="1">
    <citation type="submission" date="2021-02" db="EMBL/GenBank/DDBJ databases">
        <authorList>
            <person name="Nowell W R."/>
        </authorList>
    </citation>
    <scope>NUCLEOTIDE SEQUENCE</scope>
</reference>
<comment type="subcellular location">
    <subcellularLocation>
        <location evidence="1">Membrane</location>
        <topology evidence="1">Multi-pass membrane protein</topology>
    </subcellularLocation>
</comment>
<dbReference type="PANTHER" id="PTHR24243:SF230">
    <property type="entry name" value="G-PROTEIN COUPLED RECEPTORS FAMILY 1 PROFILE DOMAIN-CONTAINING PROTEIN"/>
    <property type="match status" value="1"/>
</dbReference>
<evidence type="ECO:0000256" key="4">
    <source>
        <dbReference type="ARBA" id="ARBA00023040"/>
    </source>
</evidence>
<evidence type="ECO:0000259" key="9">
    <source>
        <dbReference type="PROSITE" id="PS50262"/>
    </source>
</evidence>
<evidence type="ECO:0000313" key="12">
    <source>
        <dbReference type="Proteomes" id="UP000663829"/>
    </source>
</evidence>
<sequence>MSTNNTTTSNLVSSIVHATSLINFYAAFPFLFFGTIGNLLTVIVFSRKTLRGNPCVVYLLATTIPCTLALYFAYIVKISQYLGFDLTTISAFCKMRTYMIDPSQFTSSWFMVLACIDRYASSSEHVRVRNFSRLSVAYRLILVITLIGCCIYTYIFQCYDSHVPNSPIVCYIRTNTIFPCYIFDSVIFLTLFSTIPPVCMTVFGVLTFLNIRKMRYRQTGPLPSVVTGVNRPKTRMQQLDMKLVTMLFAQVLMLILSTMPLSIYKVYSTFTVNFIKSDMRRAIENLLFQMALTLSNLNNVTIFYLYLLSGSVFRKELMQLFSR</sequence>
<gene>
    <name evidence="10" type="ORF">GPM918_LOCUS20876</name>
    <name evidence="11" type="ORF">SRO942_LOCUS20876</name>
</gene>
<keyword evidence="7" id="KW-0807">Transducer</keyword>
<dbReference type="PROSITE" id="PS50262">
    <property type="entry name" value="G_PROTEIN_RECEP_F1_2"/>
    <property type="match status" value="1"/>
</dbReference>
<dbReference type="InterPro" id="IPR000276">
    <property type="entry name" value="GPCR_Rhodpsn"/>
</dbReference>
<feature type="transmembrane region" description="Helical" evidence="8">
    <location>
        <begin position="136"/>
        <end position="155"/>
    </location>
</feature>
<evidence type="ECO:0000256" key="7">
    <source>
        <dbReference type="ARBA" id="ARBA00023224"/>
    </source>
</evidence>
<feature type="transmembrane region" description="Helical" evidence="8">
    <location>
        <begin position="57"/>
        <end position="76"/>
    </location>
</feature>
<accession>A0A814SAQ2</accession>
<keyword evidence="5 8" id="KW-0472">Membrane</keyword>
<dbReference type="InterPro" id="IPR017452">
    <property type="entry name" value="GPCR_Rhodpsn_7TM"/>
</dbReference>
<feature type="domain" description="G-protein coupled receptors family 1 profile" evidence="9">
    <location>
        <begin position="37"/>
        <end position="306"/>
    </location>
</feature>
<dbReference type="AlphaFoldDB" id="A0A814SAQ2"/>
<dbReference type="Proteomes" id="UP000663829">
    <property type="component" value="Unassembled WGS sequence"/>
</dbReference>
<dbReference type="EMBL" id="CAJNOQ010006709">
    <property type="protein sequence ID" value="CAF1144872.1"/>
    <property type="molecule type" value="Genomic_DNA"/>
</dbReference>
<feature type="transmembrane region" description="Helical" evidence="8">
    <location>
        <begin position="243"/>
        <end position="267"/>
    </location>
</feature>
<comment type="caution">
    <text evidence="10">The sequence shown here is derived from an EMBL/GenBank/DDBJ whole genome shotgun (WGS) entry which is preliminary data.</text>
</comment>
<feature type="transmembrane region" description="Helical" evidence="8">
    <location>
        <begin position="20"/>
        <end position="45"/>
    </location>
</feature>
<keyword evidence="3 8" id="KW-1133">Transmembrane helix</keyword>
<proteinExistence type="predicted"/>
<evidence type="ECO:0000256" key="1">
    <source>
        <dbReference type="ARBA" id="ARBA00004141"/>
    </source>
</evidence>
<dbReference type="SUPFAM" id="SSF81321">
    <property type="entry name" value="Family A G protein-coupled receptor-like"/>
    <property type="match status" value="1"/>
</dbReference>
<dbReference type="OrthoDB" id="9998290at2759"/>
<keyword evidence="4" id="KW-0297">G-protein coupled receptor</keyword>